<feature type="transmembrane region" description="Helical" evidence="1">
    <location>
        <begin position="12"/>
        <end position="29"/>
    </location>
</feature>
<accession>A0A1M6UEI7</accession>
<keyword evidence="1" id="KW-0472">Membrane</keyword>
<keyword evidence="1" id="KW-1133">Transmembrane helix</keyword>
<evidence type="ECO:0000256" key="1">
    <source>
        <dbReference type="SAM" id="Phobius"/>
    </source>
</evidence>
<proteinExistence type="predicted"/>
<sequence>MKNNWLQITIKIYKIWSAVLFVFFLVSAENRCHTFYLWQLSTALIILFLLVDITILFHKKRKLLKMGRAIKLLEQRLDDQCNLGKERK</sequence>
<feature type="transmembrane region" description="Helical" evidence="1">
    <location>
        <begin position="35"/>
        <end position="58"/>
    </location>
</feature>
<dbReference type="EMBL" id="FQZY01000071">
    <property type="protein sequence ID" value="SHK67665.1"/>
    <property type="molecule type" value="Genomic_DNA"/>
</dbReference>
<organism evidence="2 3">
    <name type="scientific">Hespellia stercorisuis DSM 15480</name>
    <dbReference type="NCBI Taxonomy" id="1121950"/>
    <lineage>
        <taxon>Bacteria</taxon>
        <taxon>Bacillati</taxon>
        <taxon>Bacillota</taxon>
        <taxon>Clostridia</taxon>
        <taxon>Lachnospirales</taxon>
        <taxon>Lachnospiraceae</taxon>
        <taxon>Hespellia</taxon>
    </lineage>
</organism>
<dbReference type="AlphaFoldDB" id="A0A1M6UEI7"/>
<gene>
    <name evidence="2" type="ORF">SAMN02745243_03486</name>
</gene>
<dbReference type="RefSeq" id="WP_073112806.1">
    <property type="nucleotide sequence ID" value="NZ_FQZY01000071.1"/>
</dbReference>
<keyword evidence="3" id="KW-1185">Reference proteome</keyword>
<evidence type="ECO:0000313" key="2">
    <source>
        <dbReference type="EMBL" id="SHK67665.1"/>
    </source>
</evidence>
<dbReference type="Proteomes" id="UP000184301">
    <property type="component" value="Unassembled WGS sequence"/>
</dbReference>
<name>A0A1M6UEI7_9FIRM</name>
<reference evidence="2 3" key="1">
    <citation type="submission" date="2016-11" db="EMBL/GenBank/DDBJ databases">
        <authorList>
            <person name="Jaros S."/>
            <person name="Januszkiewicz K."/>
            <person name="Wedrychowicz H."/>
        </authorList>
    </citation>
    <scope>NUCLEOTIDE SEQUENCE [LARGE SCALE GENOMIC DNA]</scope>
    <source>
        <strain evidence="2 3">DSM 15480</strain>
    </source>
</reference>
<protein>
    <submittedName>
        <fullName evidence="2">Uncharacterized protein</fullName>
    </submittedName>
</protein>
<dbReference type="STRING" id="1121950.SAMN02745243_03486"/>
<keyword evidence="1" id="KW-0812">Transmembrane</keyword>
<evidence type="ECO:0000313" key="3">
    <source>
        <dbReference type="Proteomes" id="UP000184301"/>
    </source>
</evidence>